<dbReference type="AlphaFoldDB" id="A0A2I0HSA3"/>
<dbReference type="Proteomes" id="UP000233551">
    <property type="component" value="Unassembled WGS sequence"/>
</dbReference>
<accession>A0A2I0HSA3</accession>
<protein>
    <submittedName>
        <fullName evidence="1">Uncharacterized protein</fullName>
    </submittedName>
</protein>
<dbReference type="InterPro" id="IPR032675">
    <property type="entry name" value="LRR_dom_sf"/>
</dbReference>
<dbReference type="SUPFAM" id="SSF52047">
    <property type="entry name" value="RNI-like"/>
    <property type="match status" value="1"/>
</dbReference>
<gene>
    <name evidence="1" type="ORF">CRG98_044985</name>
</gene>
<organism evidence="1 2">
    <name type="scientific">Punica granatum</name>
    <name type="common">Pomegranate</name>
    <dbReference type="NCBI Taxonomy" id="22663"/>
    <lineage>
        <taxon>Eukaryota</taxon>
        <taxon>Viridiplantae</taxon>
        <taxon>Streptophyta</taxon>
        <taxon>Embryophyta</taxon>
        <taxon>Tracheophyta</taxon>
        <taxon>Spermatophyta</taxon>
        <taxon>Magnoliopsida</taxon>
        <taxon>eudicotyledons</taxon>
        <taxon>Gunneridae</taxon>
        <taxon>Pentapetalae</taxon>
        <taxon>rosids</taxon>
        <taxon>malvids</taxon>
        <taxon>Myrtales</taxon>
        <taxon>Lythraceae</taxon>
        <taxon>Punica</taxon>
    </lineage>
</organism>
<proteinExistence type="predicted"/>
<dbReference type="Gene3D" id="3.80.10.10">
    <property type="entry name" value="Ribonuclease Inhibitor"/>
    <property type="match status" value="1"/>
</dbReference>
<reference evidence="1 2" key="1">
    <citation type="submission" date="2017-11" db="EMBL/GenBank/DDBJ databases">
        <title>De-novo sequencing of pomegranate (Punica granatum L.) genome.</title>
        <authorList>
            <person name="Akparov Z."/>
            <person name="Amiraslanov A."/>
            <person name="Hajiyeva S."/>
            <person name="Abbasov M."/>
            <person name="Kaur K."/>
            <person name="Hamwieh A."/>
            <person name="Solovyev V."/>
            <person name="Salamov A."/>
            <person name="Braich B."/>
            <person name="Kosarev P."/>
            <person name="Mahmoud A."/>
            <person name="Hajiyev E."/>
            <person name="Babayeva S."/>
            <person name="Izzatullayeva V."/>
            <person name="Mammadov A."/>
            <person name="Mammadov A."/>
            <person name="Sharifova S."/>
            <person name="Ojaghi J."/>
            <person name="Eynullazada K."/>
            <person name="Bayramov B."/>
            <person name="Abdulazimova A."/>
            <person name="Shahmuradov I."/>
        </authorList>
    </citation>
    <scope>NUCLEOTIDE SEQUENCE [LARGE SCALE GENOMIC DNA]</scope>
    <source>
        <strain evidence="2">cv. AG2017</strain>
        <tissue evidence="1">Leaf</tissue>
    </source>
</reference>
<sequence>MPPNLQFDGPARLGDLDSGISKEWRPSRGGFSALTNLERLIIKGCSNLKALPDWFPQLTSLKILLVLGCGEELRFLTSSLYKYIEVASISLPPQRDRWSLAWWALSGGQGPQLINLDRSDTWDATDQVDLAGSVWVSFQAVLKAAARPNLLVLSSIYVHHAFRMTYEWMFYEKHMIVIIKGILVSQDNI</sequence>
<keyword evidence="2" id="KW-1185">Reference proteome</keyword>
<dbReference type="EMBL" id="PGOL01005811">
    <property type="protein sequence ID" value="PKI34591.1"/>
    <property type="molecule type" value="Genomic_DNA"/>
</dbReference>
<evidence type="ECO:0000313" key="1">
    <source>
        <dbReference type="EMBL" id="PKI34591.1"/>
    </source>
</evidence>
<name>A0A2I0HSA3_PUNGR</name>
<comment type="caution">
    <text evidence="1">The sequence shown here is derived from an EMBL/GenBank/DDBJ whole genome shotgun (WGS) entry which is preliminary data.</text>
</comment>
<evidence type="ECO:0000313" key="2">
    <source>
        <dbReference type="Proteomes" id="UP000233551"/>
    </source>
</evidence>